<accession>A0A242MAX4</accession>
<proteinExistence type="predicted"/>
<name>A0A242MAX4_CABSO</name>
<evidence type="ECO:0000313" key="1">
    <source>
        <dbReference type="EMBL" id="OTP68091.1"/>
    </source>
</evidence>
<sequence length="40" mass="4414">MSCFTEISINDDAALLTGLVANRFDECRQMHSRIVSLAGK</sequence>
<protein>
    <submittedName>
        <fullName evidence="1">Uncharacterized protein</fullName>
    </submittedName>
</protein>
<comment type="caution">
    <text evidence="1">The sequence shown here is derived from an EMBL/GenBank/DDBJ whole genome shotgun (WGS) entry which is preliminary data.</text>
</comment>
<dbReference type="EMBL" id="NBTZ01000138">
    <property type="protein sequence ID" value="OTP68091.1"/>
    <property type="molecule type" value="Genomic_DNA"/>
</dbReference>
<dbReference type="AlphaFoldDB" id="A0A242MAX4"/>
<organism evidence="1 2">
    <name type="scientific">Caballeronia sordidicola</name>
    <name type="common">Burkholderia sordidicola</name>
    <dbReference type="NCBI Taxonomy" id="196367"/>
    <lineage>
        <taxon>Bacteria</taxon>
        <taxon>Pseudomonadati</taxon>
        <taxon>Pseudomonadota</taxon>
        <taxon>Betaproteobacteria</taxon>
        <taxon>Burkholderiales</taxon>
        <taxon>Burkholderiaceae</taxon>
        <taxon>Caballeronia</taxon>
    </lineage>
</organism>
<reference evidence="1 2" key="1">
    <citation type="submission" date="2017-03" db="EMBL/GenBank/DDBJ databases">
        <title>Genome analysis of strain PAMC 26577.</title>
        <authorList>
            <person name="Oh H.-M."/>
            <person name="Yang J.-A."/>
        </authorList>
    </citation>
    <scope>NUCLEOTIDE SEQUENCE [LARGE SCALE GENOMIC DNA]</scope>
    <source>
        <strain evidence="1 2">PAMC 26577</strain>
    </source>
</reference>
<gene>
    <name evidence="1" type="ORF">PAMC26577_34735</name>
</gene>
<evidence type="ECO:0000313" key="2">
    <source>
        <dbReference type="Proteomes" id="UP000195221"/>
    </source>
</evidence>
<dbReference type="Proteomes" id="UP000195221">
    <property type="component" value="Unassembled WGS sequence"/>
</dbReference>